<dbReference type="SUPFAM" id="SSF53756">
    <property type="entry name" value="UDP-Glycosyltransferase/glycogen phosphorylase"/>
    <property type="match status" value="1"/>
</dbReference>
<dbReference type="OrthoDB" id="5835829at2759"/>
<dbReference type="InterPro" id="IPR004276">
    <property type="entry name" value="GlycoTrans_28_N"/>
</dbReference>
<gene>
    <name evidence="2" type="ORF">BTUL_0091g00540</name>
</gene>
<accession>A0A4Z1EM82</accession>
<protein>
    <recommendedName>
        <fullName evidence="1">Glycosyltransferase family 28 N-terminal domain-containing protein</fullName>
    </recommendedName>
</protein>
<evidence type="ECO:0000313" key="3">
    <source>
        <dbReference type="Proteomes" id="UP000297777"/>
    </source>
</evidence>
<dbReference type="InterPro" id="IPR050426">
    <property type="entry name" value="Glycosyltransferase_28"/>
</dbReference>
<dbReference type="EMBL" id="PQXH01000091">
    <property type="protein sequence ID" value="TGO12309.1"/>
    <property type="molecule type" value="Genomic_DNA"/>
</dbReference>
<dbReference type="Pfam" id="PF03033">
    <property type="entry name" value="Glyco_transf_28"/>
    <property type="match status" value="1"/>
</dbReference>
<keyword evidence="3" id="KW-1185">Reference proteome</keyword>
<dbReference type="GO" id="GO:0005975">
    <property type="term" value="P:carbohydrate metabolic process"/>
    <property type="evidence" value="ECO:0007669"/>
    <property type="project" value="InterPro"/>
</dbReference>
<dbReference type="Proteomes" id="UP000297777">
    <property type="component" value="Unassembled WGS sequence"/>
</dbReference>
<dbReference type="GO" id="GO:0016758">
    <property type="term" value="F:hexosyltransferase activity"/>
    <property type="evidence" value="ECO:0007669"/>
    <property type="project" value="InterPro"/>
</dbReference>
<dbReference type="PANTHER" id="PTHR48050">
    <property type="entry name" value="STEROL 3-BETA-GLUCOSYLTRANSFERASE"/>
    <property type="match status" value="1"/>
</dbReference>
<dbReference type="PANTHER" id="PTHR48050:SF27">
    <property type="entry name" value="GLUCOSYLTRANSFERASE, PUTATIVE (AFU_ORTHOLOGUE AFUA_7G04880)-RELATED"/>
    <property type="match status" value="1"/>
</dbReference>
<sequence>MSDKVETRERDFEIQELPEDDHINWDQPPPYDAVLHGSSGNISATITDDGRLDVCVKTKTASSDLLPPILPDNSTPYAIVGSRGDVQPFIALGQELKASGHRIRIATHKNFKDFVKSSKTRILPYRRRSRWSYGRIPFVADAIIANPPSFAHIHCAQLLSMPLHLMFTIPWSPTRAFPHPLANIQNGDADPRTANYLSYVLVDMMTWQDLSDVINLWRKKALNLEAVSAMAALIPKPVNWPSYIVNLSGPVL</sequence>
<dbReference type="Gene3D" id="3.40.50.2000">
    <property type="entry name" value="Glycogen Phosphorylase B"/>
    <property type="match status" value="2"/>
</dbReference>
<evidence type="ECO:0000313" key="2">
    <source>
        <dbReference type="EMBL" id="TGO12309.1"/>
    </source>
</evidence>
<name>A0A4Z1EM82_9HELO</name>
<evidence type="ECO:0000259" key="1">
    <source>
        <dbReference type="Pfam" id="PF03033"/>
    </source>
</evidence>
<proteinExistence type="predicted"/>
<feature type="domain" description="Glycosyltransferase family 28 N-terminal" evidence="1">
    <location>
        <begin position="78"/>
        <end position="119"/>
    </location>
</feature>
<dbReference type="AlphaFoldDB" id="A0A4Z1EM82"/>
<comment type="caution">
    <text evidence="2">The sequence shown here is derived from an EMBL/GenBank/DDBJ whole genome shotgun (WGS) entry which is preliminary data.</text>
</comment>
<organism evidence="2 3">
    <name type="scientific">Botrytis tulipae</name>
    <dbReference type="NCBI Taxonomy" id="87230"/>
    <lineage>
        <taxon>Eukaryota</taxon>
        <taxon>Fungi</taxon>
        <taxon>Dikarya</taxon>
        <taxon>Ascomycota</taxon>
        <taxon>Pezizomycotina</taxon>
        <taxon>Leotiomycetes</taxon>
        <taxon>Helotiales</taxon>
        <taxon>Sclerotiniaceae</taxon>
        <taxon>Botrytis</taxon>
    </lineage>
</organism>
<reference evidence="2 3" key="1">
    <citation type="submission" date="2017-12" db="EMBL/GenBank/DDBJ databases">
        <title>Comparative genomics of Botrytis spp.</title>
        <authorList>
            <person name="Valero-Jimenez C.A."/>
            <person name="Tapia P."/>
            <person name="Veloso J."/>
            <person name="Silva-Moreno E."/>
            <person name="Staats M."/>
            <person name="Valdes J.H."/>
            <person name="Van Kan J.A.L."/>
        </authorList>
    </citation>
    <scope>NUCLEOTIDE SEQUENCE [LARGE SCALE GENOMIC DNA]</scope>
    <source>
        <strain evidence="2 3">Bt9001</strain>
    </source>
</reference>